<protein>
    <submittedName>
        <fullName evidence="1">Uncharacterized protein</fullName>
    </submittedName>
</protein>
<reference evidence="1 2" key="1">
    <citation type="journal article" date="2021" name="Hortic Res">
        <title>High-quality reference genome and annotation aids understanding of berry development for evergreen blueberry (Vaccinium darrowii).</title>
        <authorList>
            <person name="Yu J."/>
            <person name="Hulse-Kemp A.M."/>
            <person name="Babiker E."/>
            <person name="Staton M."/>
        </authorList>
    </citation>
    <scope>NUCLEOTIDE SEQUENCE [LARGE SCALE GENOMIC DNA]</scope>
    <source>
        <strain evidence="2">cv. NJ 8807/NJ 8810</strain>
        <tissue evidence="1">Young leaf</tissue>
    </source>
</reference>
<sequence>MENFDDFISSMARRMKGKFDKYWECYNTVLSFVIILDPRYKLQFVEYCFLKLDLVNCSERIKTISEKLYLLFEDYASRSTASTSNDMSSLACNANGGNQNGLMSLMFLKVKNVDWVELSQS</sequence>
<organism evidence="1 2">
    <name type="scientific">Vaccinium darrowii</name>
    <dbReference type="NCBI Taxonomy" id="229202"/>
    <lineage>
        <taxon>Eukaryota</taxon>
        <taxon>Viridiplantae</taxon>
        <taxon>Streptophyta</taxon>
        <taxon>Embryophyta</taxon>
        <taxon>Tracheophyta</taxon>
        <taxon>Spermatophyta</taxon>
        <taxon>Magnoliopsida</taxon>
        <taxon>eudicotyledons</taxon>
        <taxon>Gunneridae</taxon>
        <taxon>Pentapetalae</taxon>
        <taxon>asterids</taxon>
        <taxon>Ericales</taxon>
        <taxon>Ericaceae</taxon>
        <taxon>Vaccinioideae</taxon>
        <taxon>Vaccinieae</taxon>
        <taxon>Vaccinium</taxon>
    </lineage>
</organism>
<name>A0ACB7X250_9ERIC</name>
<dbReference type="EMBL" id="CM037152">
    <property type="protein sequence ID" value="KAH7834570.1"/>
    <property type="molecule type" value="Genomic_DNA"/>
</dbReference>
<proteinExistence type="predicted"/>
<gene>
    <name evidence="1" type="ORF">Vadar_017439</name>
</gene>
<accession>A0ACB7X250</accession>
<evidence type="ECO:0000313" key="1">
    <source>
        <dbReference type="EMBL" id="KAH7834570.1"/>
    </source>
</evidence>
<keyword evidence="2" id="KW-1185">Reference proteome</keyword>
<evidence type="ECO:0000313" key="2">
    <source>
        <dbReference type="Proteomes" id="UP000828048"/>
    </source>
</evidence>
<dbReference type="Proteomes" id="UP000828048">
    <property type="component" value="Chromosome 2"/>
</dbReference>
<comment type="caution">
    <text evidence="1">The sequence shown here is derived from an EMBL/GenBank/DDBJ whole genome shotgun (WGS) entry which is preliminary data.</text>
</comment>